<keyword evidence="3" id="KW-1185">Reference proteome</keyword>
<organism evidence="2 3">
    <name type="scientific">Mya arenaria</name>
    <name type="common">Soft-shell clam</name>
    <dbReference type="NCBI Taxonomy" id="6604"/>
    <lineage>
        <taxon>Eukaryota</taxon>
        <taxon>Metazoa</taxon>
        <taxon>Spiralia</taxon>
        <taxon>Lophotrochozoa</taxon>
        <taxon>Mollusca</taxon>
        <taxon>Bivalvia</taxon>
        <taxon>Autobranchia</taxon>
        <taxon>Heteroconchia</taxon>
        <taxon>Euheterodonta</taxon>
        <taxon>Imparidentia</taxon>
        <taxon>Neoheterodontei</taxon>
        <taxon>Myida</taxon>
        <taxon>Myoidea</taxon>
        <taxon>Myidae</taxon>
        <taxon>Mya</taxon>
    </lineage>
</organism>
<reference evidence="2" key="1">
    <citation type="submission" date="2022-11" db="EMBL/GenBank/DDBJ databases">
        <title>Centuries of genome instability and evolution in soft-shell clam transmissible cancer (bioRxiv).</title>
        <authorList>
            <person name="Hart S.F.M."/>
            <person name="Yonemitsu M.A."/>
            <person name="Giersch R.M."/>
            <person name="Beal B.F."/>
            <person name="Arriagada G."/>
            <person name="Davis B.W."/>
            <person name="Ostrander E.A."/>
            <person name="Goff S.P."/>
            <person name="Metzger M.J."/>
        </authorList>
    </citation>
    <scope>NUCLEOTIDE SEQUENCE</scope>
    <source>
        <strain evidence="2">MELC-2E11</strain>
        <tissue evidence="2">Siphon/mantle</tissue>
    </source>
</reference>
<accession>A0ABY7DFG3</accession>
<keyword evidence="1" id="KW-0812">Transmembrane</keyword>
<feature type="transmembrane region" description="Helical" evidence="1">
    <location>
        <begin position="95"/>
        <end position="117"/>
    </location>
</feature>
<evidence type="ECO:0000313" key="3">
    <source>
        <dbReference type="Proteomes" id="UP001164746"/>
    </source>
</evidence>
<sequence>MKYGIGRNIALGVLYLIIIICQNEIAKKNIMKLKQSTLIKTPKNSCVTAFQFWTLLNDQAAASLLQVLDGESSTDVPDYLQENPRPVATINKNKFFYIYYIVLNVNVIVTTSAYLLYMVDLVMFSFLVAGEFSVSAITEVGGHDLDITDLAVLVLYLVTQNKQLFDCFTTFITTYILLE</sequence>
<protein>
    <submittedName>
        <fullName evidence="2">Uncharacterized protein</fullName>
    </submittedName>
</protein>
<feature type="transmembrane region" description="Helical" evidence="1">
    <location>
        <begin position="6"/>
        <end position="26"/>
    </location>
</feature>
<name>A0ABY7DFG3_MYAAR</name>
<keyword evidence="1" id="KW-1133">Transmembrane helix</keyword>
<proteinExistence type="predicted"/>
<dbReference type="Proteomes" id="UP001164746">
    <property type="component" value="Chromosome 2"/>
</dbReference>
<dbReference type="EMBL" id="CP111013">
    <property type="protein sequence ID" value="WAQ96434.1"/>
    <property type="molecule type" value="Genomic_DNA"/>
</dbReference>
<keyword evidence="1" id="KW-0472">Membrane</keyword>
<gene>
    <name evidence="2" type="ORF">MAR_029124</name>
</gene>
<evidence type="ECO:0000256" key="1">
    <source>
        <dbReference type="SAM" id="Phobius"/>
    </source>
</evidence>
<evidence type="ECO:0000313" key="2">
    <source>
        <dbReference type="EMBL" id="WAQ96434.1"/>
    </source>
</evidence>